<name>A0A0F9TEL0_9ZZZZ</name>
<comment type="caution">
    <text evidence="1">The sequence shown here is derived from an EMBL/GenBank/DDBJ whole genome shotgun (WGS) entry which is preliminary data.</text>
</comment>
<protein>
    <submittedName>
        <fullName evidence="1">Uncharacterized protein</fullName>
    </submittedName>
</protein>
<dbReference type="EMBL" id="LAZR01000274">
    <property type="protein sequence ID" value="KKN77709.1"/>
    <property type="molecule type" value="Genomic_DNA"/>
</dbReference>
<accession>A0A0F9TEL0</accession>
<sequence length="205" mass="21184">MSNTIPNWGAAIVLLDNEPVDVGETIADHAANAEWDLTSKRGGMLFLYVGREATGTVTGLPVRINVRRNADDGPSVNSSLSRVGGAVSANATTINVNSSGQILQVASVSGFAAGDFIVVGDMAVGTRVEFARVAKVVASTLVLDDLMKGPHTSAQADVVTNQADLWQMWVPGGVNVTIQADYGAGGGPDVVIRAVGQIYTGETTT</sequence>
<reference evidence="1" key="1">
    <citation type="journal article" date="2015" name="Nature">
        <title>Complex archaea that bridge the gap between prokaryotes and eukaryotes.</title>
        <authorList>
            <person name="Spang A."/>
            <person name="Saw J.H."/>
            <person name="Jorgensen S.L."/>
            <person name="Zaremba-Niedzwiedzka K."/>
            <person name="Martijn J."/>
            <person name="Lind A.E."/>
            <person name="van Eijk R."/>
            <person name="Schleper C."/>
            <person name="Guy L."/>
            <person name="Ettema T.J."/>
        </authorList>
    </citation>
    <scope>NUCLEOTIDE SEQUENCE</scope>
</reference>
<dbReference type="AlphaFoldDB" id="A0A0F9TEL0"/>
<organism evidence="1">
    <name type="scientific">marine sediment metagenome</name>
    <dbReference type="NCBI Taxonomy" id="412755"/>
    <lineage>
        <taxon>unclassified sequences</taxon>
        <taxon>metagenomes</taxon>
        <taxon>ecological metagenomes</taxon>
    </lineage>
</organism>
<evidence type="ECO:0000313" key="1">
    <source>
        <dbReference type="EMBL" id="KKN77709.1"/>
    </source>
</evidence>
<proteinExistence type="predicted"/>
<gene>
    <name evidence="1" type="ORF">LCGC14_0356830</name>
</gene>